<organism evidence="2 3">
    <name type="scientific">Plectus sambesii</name>
    <dbReference type="NCBI Taxonomy" id="2011161"/>
    <lineage>
        <taxon>Eukaryota</taxon>
        <taxon>Metazoa</taxon>
        <taxon>Ecdysozoa</taxon>
        <taxon>Nematoda</taxon>
        <taxon>Chromadorea</taxon>
        <taxon>Plectida</taxon>
        <taxon>Plectina</taxon>
        <taxon>Plectoidea</taxon>
        <taxon>Plectidae</taxon>
        <taxon>Plectus</taxon>
    </lineage>
</organism>
<dbReference type="Gene3D" id="3.40.50.300">
    <property type="entry name" value="P-loop containing nucleotide triphosphate hydrolases"/>
    <property type="match status" value="1"/>
</dbReference>
<proteinExistence type="predicted"/>
<dbReference type="Proteomes" id="UP000887566">
    <property type="component" value="Unplaced"/>
</dbReference>
<dbReference type="Pfam" id="PF13086">
    <property type="entry name" value="AAA_11"/>
    <property type="match status" value="1"/>
</dbReference>
<dbReference type="AlphaFoldDB" id="A0A914WD84"/>
<evidence type="ECO:0000313" key="3">
    <source>
        <dbReference type="WBParaSite" id="PSAMB.scaffold3692size17232.g22256.t1"/>
    </source>
</evidence>
<evidence type="ECO:0000313" key="2">
    <source>
        <dbReference type="Proteomes" id="UP000887566"/>
    </source>
</evidence>
<sequence>MAERIVVGKQSPCKTSTIVALVRCLRALGKSVLISAYTHSAVDNVLVKLLQHPDISGDSILRLGSRHQIKSECAHLTLSAKLENVPQPAMYDSIANIYSTVVSMRYSFHQSFGFMFAH</sequence>
<name>A0A914WD84_9BILA</name>
<evidence type="ECO:0000259" key="1">
    <source>
        <dbReference type="Pfam" id="PF13086"/>
    </source>
</evidence>
<reference evidence="3" key="1">
    <citation type="submission" date="2022-11" db="UniProtKB">
        <authorList>
            <consortium name="WormBaseParasite"/>
        </authorList>
    </citation>
    <scope>IDENTIFICATION</scope>
</reference>
<dbReference type="GO" id="GO:0004386">
    <property type="term" value="F:helicase activity"/>
    <property type="evidence" value="ECO:0007669"/>
    <property type="project" value="InterPro"/>
</dbReference>
<keyword evidence="2" id="KW-1185">Reference proteome</keyword>
<dbReference type="WBParaSite" id="PSAMB.scaffold3692size17232.g22256.t1">
    <property type="protein sequence ID" value="PSAMB.scaffold3692size17232.g22256.t1"/>
    <property type="gene ID" value="PSAMB.scaffold3692size17232.g22256"/>
</dbReference>
<accession>A0A914WD84</accession>
<dbReference type="InterPro" id="IPR041677">
    <property type="entry name" value="DNA2/NAM7_AAA_11"/>
</dbReference>
<protein>
    <submittedName>
        <fullName evidence="3">DNA helicase</fullName>
    </submittedName>
</protein>
<feature type="domain" description="DNA2/NAM7 helicase helicase" evidence="1">
    <location>
        <begin position="13"/>
        <end position="88"/>
    </location>
</feature>
<dbReference type="InterPro" id="IPR027417">
    <property type="entry name" value="P-loop_NTPase"/>
</dbReference>